<keyword evidence="4" id="KW-1185">Reference proteome</keyword>
<dbReference type="KEGG" id="mauu:NCTC10437_01403"/>
<keyword evidence="3" id="KW-0436">Ligase</keyword>
<keyword evidence="2" id="KW-1133">Transmembrane helix</keyword>
<feature type="compositionally biased region" description="Polar residues" evidence="1">
    <location>
        <begin position="412"/>
        <end position="425"/>
    </location>
</feature>
<feature type="transmembrane region" description="Helical" evidence="2">
    <location>
        <begin position="234"/>
        <end position="251"/>
    </location>
</feature>
<dbReference type="GO" id="GO:0016874">
    <property type="term" value="F:ligase activity"/>
    <property type="evidence" value="ECO:0007669"/>
    <property type="project" value="UniProtKB-KW"/>
</dbReference>
<feature type="transmembrane region" description="Helical" evidence="2">
    <location>
        <begin position="212"/>
        <end position="228"/>
    </location>
</feature>
<feature type="transmembrane region" description="Helical" evidence="2">
    <location>
        <begin position="146"/>
        <end position="164"/>
    </location>
</feature>
<dbReference type="Proteomes" id="UP000279306">
    <property type="component" value="Chromosome"/>
</dbReference>
<reference evidence="3 4" key="1">
    <citation type="submission" date="2018-12" db="EMBL/GenBank/DDBJ databases">
        <authorList>
            <consortium name="Pathogen Informatics"/>
        </authorList>
    </citation>
    <scope>NUCLEOTIDE SEQUENCE [LARGE SCALE GENOMIC DNA]</scope>
    <source>
        <strain evidence="3 4">NCTC10437</strain>
    </source>
</reference>
<feature type="transmembrane region" description="Helical" evidence="2">
    <location>
        <begin position="117"/>
        <end position="134"/>
    </location>
</feature>
<feature type="transmembrane region" description="Helical" evidence="2">
    <location>
        <begin position="258"/>
        <end position="279"/>
    </location>
</feature>
<dbReference type="EMBL" id="LR134356">
    <property type="protein sequence ID" value="VEG52326.1"/>
    <property type="molecule type" value="Genomic_DNA"/>
</dbReference>
<keyword evidence="2" id="KW-0472">Membrane</keyword>
<accession>A0A448IIN9</accession>
<proteinExistence type="predicted"/>
<keyword evidence="2" id="KW-0812">Transmembrane</keyword>
<gene>
    <name evidence="3" type="ORF">NCTC10437_01403</name>
</gene>
<dbReference type="AlphaFoldDB" id="A0A448IIN9"/>
<feature type="region of interest" description="Disordered" evidence="1">
    <location>
        <begin position="412"/>
        <end position="441"/>
    </location>
</feature>
<dbReference type="STRING" id="1791.GCA_001049355_00356"/>
<feature type="transmembrane region" description="Helical" evidence="2">
    <location>
        <begin position="91"/>
        <end position="111"/>
    </location>
</feature>
<dbReference type="RefSeq" id="WP_126316508.1">
    <property type="nucleotide sequence ID" value="NZ_CVQQ01000001.1"/>
</dbReference>
<sequence length="441" mass="47282">MDAKPAAQVRPKKRWPASLWLFIGALGLLQLSQILQFPPGSDVSPFTIQTVGLWPNTLAGITVITWAFIILTAVSLPGAISRTNDSVEGGLAIWFALVTLSLISLLTTSSANNLVDGVGALAIPVIAYMFLVARIRDAGSDIGTKIIFWVNIFTVGQVGVAYFITGSFGPNRYYRELDQEFFGLFYHPFAFAGILGICTVVAFRHVLGRRQIALNATLVALNVGFIVLSDVRTYILATAVGLAISVLVLTIRRRHLALALAIPSLVIAAAVIGAGDLILSGERVTGAFDSGRFARWQLDLETVWEEAGIVQLYFGGGPQYILELNQSLFGSNINSLNLAIDLLVDFGIVGSILYIFIWILIIRDAARFGDAQVVWPLVGFVVVATMISNIIAFPAVAVLFAVALTSCCQSSSRESNAHSGASSTAVPRGSGEQRMVGRGIH</sequence>
<feature type="transmembrane region" description="Helical" evidence="2">
    <location>
        <begin position="338"/>
        <end position="361"/>
    </location>
</feature>
<feature type="transmembrane region" description="Helical" evidence="2">
    <location>
        <begin position="373"/>
        <end position="404"/>
    </location>
</feature>
<evidence type="ECO:0000313" key="4">
    <source>
        <dbReference type="Proteomes" id="UP000279306"/>
    </source>
</evidence>
<evidence type="ECO:0000256" key="1">
    <source>
        <dbReference type="SAM" id="MobiDB-lite"/>
    </source>
</evidence>
<protein>
    <submittedName>
        <fullName evidence="3">Lipid A core - O-antigen ligase and related enzymes</fullName>
    </submittedName>
</protein>
<feature type="transmembrane region" description="Helical" evidence="2">
    <location>
        <begin position="58"/>
        <end position="79"/>
    </location>
</feature>
<organism evidence="3 4">
    <name type="scientific">Mycolicibacterium aurum</name>
    <name type="common">Mycobacterium aurum</name>
    <dbReference type="NCBI Taxonomy" id="1791"/>
    <lineage>
        <taxon>Bacteria</taxon>
        <taxon>Bacillati</taxon>
        <taxon>Actinomycetota</taxon>
        <taxon>Actinomycetes</taxon>
        <taxon>Mycobacteriales</taxon>
        <taxon>Mycobacteriaceae</taxon>
        <taxon>Mycolicibacterium</taxon>
    </lineage>
</organism>
<name>A0A448IIN9_MYCAU</name>
<feature type="transmembrane region" description="Helical" evidence="2">
    <location>
        <begin position="184"/>
        <end position="203"/>
    </location>
</feature>
<evidence type="ECO:0000313" key="3">
    <source>
        <dbReference type="EMBL" id="VEG52326.1"/>
    </source>
</evidence>
<evidence type="ECO:0000256" key="2">
    <source>
        <dbReference type="SAM" id="Phobius"/>
    </source>
</evidence>